<gene>
    <name evidence="1" type="ORF">E1A91_D11G182500v1</name>
</gene>
<sequence length="92" mass="10736">MMMANETSKNTGQEPNKTVSTDNLTIPIEVAIADLAYGLKNMSKVIWSWLRVIPYLLRRRMRCWQMLRRHDQTLVCCYSVDILDVMKCVILT</sequence>
<evidence type="ECO:0000313" key="1">
    <source>
        <dbReference type="EMBL" id="TYI56042.1"/>
    </source>
</evidence>
<accession>A0A5D2STN0</accession>
<dbReference type="EMBL" id="CM017659">
    <property type="protein sequence ID" value="TYI56042.1"/>
    <property type="molecule type" value="Genomic_DNA"/>
</dbReference>
<name>A0A5D2STN0_GOSMU</name>
<dbReference type="Proteomes" id="UP000323597">
    <property type="component" value="Chromosome D11"/>
</dbReference>
<protein>
    <submittedName>
        <fullName evidence="1">Uncharacterized protein</fullName>
    </submittedName>
</protein>
<dbReference type="AlphaFoldDB" id="A0A5D2STN0"/>
<keyword evidence="2" id="KW-1185">Reference proteome</keyword>
<reference evidence="1 2" key="1">
    <citation type="submission" date="2019-07" db="EMBL/GenBank/DDBJ databases">
        <title>WGS assembly of Gossypium mustelinum.</title>
        <authorList>
            <person name="Chen Z.J."/>
            <person name="Sreedasyam A."/>
            <person name="Ando A."/>
            <person name="Song Q."/>
            <person name="De L."/>
            <person name="Hulse-Kemp A."/>
            <person name="Ding M."/>
            <person name="Ye W."/>
            <person name="Kirkbride R."/>
            <person name="Jenkins J."/>
            <person name="Plott C."/>
            <person name="Lovell J."/>
            <person name="Lin Y.-M."/>
            <person name="Vaughn R."/>
            <person name="Liu B."/>
            <person name="Li W."/>
            <person name="Simpson S."/>
            <person name="Scheffler B."/>
            <person name="Saski C."/>
            <person name="Grover C."/>
            <person name="Hu G."/>
            <person name="Conover J."/>
            <person name="Carlson J."/>
            <person name="Shu S."/>
            <person name="Boston L."/>
            <person name="Williams M."/>
            <person name="Peterson D."/>
            <person name="Mcgee K."/>
            <person name="Jones D."/>
            <person name="Wendel J."/>
            <person name="Stelly D."/>
            <person name="Grimwood J."/>
            <person name="Schmutz J."/>
        </authorList>
    </citation>
    <scope>NUCLEOTIDE SEQUENCE [LARGE SCALE GENOMIC DNA]</scope>
    <source>
        <strain evidence="1">1408120.09</strain>
    </source>
</reference>
<evidence type="ECO:0000313" key="2">
    <source>
        <dbReference type="Proteomes" id="UP000323597"/>
    </source>
</evidence>
<organism evidence="1 2">
    <name type="scientific">Gossypium mustelinum</name>
    <name type="common">Cotton</name>
    <name type="synonym">Gossypium caicoense</name>
    <dbReference type="NCBI Taxonomy" id="34275"/>
    <lineage>
        <taxon>Eukaryota</taxon>
        <taxon>Viridiplantae</taxon>
        <taxon>Streptophyta</taxon>
        <taxon>Embryophyta</taxon>
        <taxon>Tracheophyta</taxon>
        <taxon>Spermatophyta</taxon>
        <taxon>Magnoliopsida</taxon>
        <taxon>eudicotyledons</taxon>
        <taxon>Gunneridae</taxon>
        <taxon>Pentapetalae</taxon>
        <taxon>rosids</taxon>
        <taxon>malvids</taxon>
        <taxon>Malvales</taxon>
        <taxon>Malvaceae</taxon>
        <taxon>Malvoideae</taxon>
        <taxon>Gossypium</taxon>
    </lineage>
</organism>
<proteinExistence type="predicted"/>